<comment type="similarity">
    <text evidence="2">In the N-terminal section; belongs to the phytochrome family.</text>
</comment>
<evidence type="ECO:0000256" key="9">
    <source>
        <dbReference type="ARBA" id="ARBA00022991"/>
    </source>
</evidence>
<keyword evidence="9" id="KW-0157">Chromophore</keyword>
<dbReference type="InterPro" id="IPR003594">
    <property type="entry name" value="HATPase_dom"/>
</dbReference>
<name>A0A5B7X019_9FLAO</name>
<dbReference type="SUPFAM" id="SSF55874">
    <property type="entry name" value="ATPase domain of HSP90 chaperone/DNA topoisomerase II/histidine kinase"/>
    <property type="match status" value="1"/>
</dbReference>
<evidence type="ECO:0000313" key="13">
    <source>
        <dbReference type="EMBL" id="QCY68575.1"/>
    </source>
</evidence>
<dbReference type="SUPFAM" id="SSF55785">
    <property type="entry name" value="PYP-like sensor domain (PAS domain)"/>
    <property type="match status" value="1"/>
</dbReference>
<dbReference type="PANTHER" id="PTHR42878:SF15">
    <property type="entry name" value="BACTERIOPHYTOCHROME"/>
    <property type="match status" value="1"/>
</dbReference>
<evidence type="ECO:0000256" key="4">
    <source>
        <dbReference type="ARBA" id="ARBA00022543"/>
    </source>
</evidence>
<dbReference type="Gene3D" id="3.30.450.20">
    <property type="entry name" value="PAS domain"/>
    <property type="match status" value="1"/>
</dbReference>
<dbReference type="InterPro" id="IPR005467">
    <property type="entry name" value="His_kinase_dom"/>
</dbReference>
<dbReference type="InterPro" id="IPR003018">
    <property type="entry name" value="GAF"/>
</dbReference>
<dbReference type="Gene3D" id="3.30.565.10">
    <property type="entry name" value="Histidine kinase-like ATPase, C-terminal domain"/>
    <property type="match status" value="1"/>
</dbReference>
<dbReference type="SUPFAM" id="SSF47384">
    <property type="entry name" value="Homodimeric domain of signal transducing histidine kinase"/>
    <property type="match status" value="1"/>
</dbReference>
<dbReference type="GO" id="GO:0030295">
    <property type="term" value="F:protein kinase activator activity"/>
    <property type="evidence" value="ECO:0007669"/>
    <property type="project" value="TreeGrafter"/>
</dbReference>
<dbReference type="OrthoDB" id="9766459at2"/>
<dbReference type="Gene3D" id="3.30.450.270">
    <property type="match status" value="1"/>
</dbReference>
<dbReference type="GO" id="GO:0007234">
    <property type="term" value="P:osmosensory signaling via phosphorelay pathway"/>
    <property type="evidence" value="ECO:0007669"/>
    <property type="project" value="TreeGrafter"/>
</dbReference>
<dbReference type="FunFam" id="3.30.565.10:FF:000006">
    <property type="entry name" value="Sensor histidine kinase WalK"/>
    <property type="match status" value="1"/>
</dbReference>
<dbReference type="InterPro" id="IPR001294">
    <property type="entry name" value="Phytochrome"/>
</dbReference>
<dbReference type="PANTHER" id="PTHR42878">
    <property type="entry name" value="TWO-COMPONENT HISTIDINE KINASE"/>
    <property type="match status" value="1"/>
</dbReference>
<dbReference type="RefSeq" id="WP_139065161.1">
    <property type="nucleotide sequence ID" value="NZ_CP040812.1"/>
</dbReference>
<dbReference type="Pfam" id="PF00512">
    <property type="entry name" value="HisKA"/>
    <property type="match status" value="1"/>
</dbReference>
<protein>
    <recommendedName>
        <fullName evidence="3">histidine kinase</fullName>
        <ecNumber evidence="3">2.7.13.3</ecNumber>
    </recommendedName>
</protein>
<dbReference type="Gene3D" id="1.10.287.130">
    <property type="match status" value="1"/>
</dbReference>
<proteinExistence type="inferred from homology"/>
<dbReference type="InterPro" id="IPR035965">
    <property type="entry name" value="PAS-like_dom_sf"/>
</dbReference>
<keyword evidence="4" id="KW-0600">Photoreceptor protein</keyword>
<reference evidence="13 14" key="1">
    <citation type="submission" date="2019-06" db="EMBL/GenBank/DDBJ databases">
        <title>Complete genome sequence of Antarcticibacterium flavum KCTC 52984T from an Antarctic marine sediment.</title>
        <authorList>
            <person name="Lee Y.M."/>
            <person name="Shin S.C."/>
        </authorList>
    </citation>
    <scope>NUCLEOTIDE SEQUENCE [LARGE SCALE GENOMIC DNA]</scope>
    <source>
        <strain evidence="13 14">KCTC 52984</strain>
    </source>
</reference>
<dbReference type="AlphaFoldDB" id="A0A5B7X019"/>
<sequence>MSSTPGFYPDNVNLTNCDKEPIHIIGKAQAHGVILACNKDTLEITQCSKNAGRILGIETGDLLGKPLSILLPANELDRLYAGQEEKILMPELPFNDQTFLVIAHISNESIVLDIEPAGDNLSPVQFQEQLSKILNELNAAQTIDQINSRAVDLIKYLYGYDRVMLYRFDEEWNGEVVAEVKEEHLESWLGLHYPATDIPKPSRELFLKQGVRIIQDVNYTPSPLEPQLSPINEEPLDLSRSELRGVSPIHIEYLKNMKVGASLTAAIVLNGKLWGLIACHHYESRFINYHQRQSVKLLTQVYTNRLAMISSETYKKRSLEAREIREAIIYSLKTGNIAEALNTGTPGLIGVLESTGAAFYYNGQLSLTGTTPSPEETEELIKSFISKQENVYQTRNLVSQYAPAENFKEKASGVLSVEIGEEQGNYLLWFRKESAQTVDWGGKPQKSQKIEEGVSVLHPRKSFEKWTQKVSGIALPWKDYEIDAAIAFRDSLTHVILEQQQEEIKKLNERLQVVNKELEAFSYSVSHDLRAPLRGIRGFANILKEDYAGNLDEEGNRAIEIIIESATEMNSLIDDLLLYAKLGEEPVPQTPVDINKILTSLLSSFNLKDDYPNTTVHIEENLPEVYGNKRLITQLFSNLLNNALKYSGKKERPLVEIGTQKGPTGDTVFFIKDNGIGFDLKFREKIFKVFTRLSGKEYPGTGIGLAIARKVVLKHGGSLWVESSPGEGANFFFTLSNKN</sequence>
<evidence type="ECO:0000256" key="6">
    <source>
        <dbReference type="ARBA" id="ARBA00022606"/>
    </source>
</evidence>
<dbReference type="Pfam" id="PF00360">
    <property type="entry name" value="PHY"/>
    <property type="match status" value="1"/>
</dbReference>
<dbReference type="PROSITE" id="PS50046">
    <property type="entry name" value="PHYTOCHROME_2"/>
    <property type="match status" value="1"/>
</dbReference>
<evidence type="ECO:0000256" key="8">
    <source>
        <dbReference type="ARBA" id="ARBA00022777"/>
    </source>
</evidence>
<keyword evidence="5" id="KW-0597">Phosphoprotein</keyword>
<dbReference type="EC" id="2.7.13.3" evidence="3"/>
<dbReference type="Proteomes" id="UP000309016">
    <property type="component" value="Chromosome"/>
</dbReference>
<dbReference type="SMART" id="SM00065">
    <property type="entry name" value="GAF"/>
    <property type="match status" value="1"/>
</dbReference>
<evidence type="ECO:0000256" key="10">
    <source>
        <dbReference type="ARBA" id="ARBA00023170"/>
    </source>
</evidence>
<dbReference type="Pfam" id="PF02518">
    <property type="entry name" value="HATPase_c"/>
    <property type="match status" value="1"/>
</dbReference>
<dbReference type="GO" id="GO:0000156">
    <property type="term" value="F:phosphorelay response regulator activity"/>
    <property type="evidence" value="ECO:0007669"/>
    <property type="project" value="TreeGrafter"/>
</dbReference>
<keyword evidence="10" id="KW-0675">Receptor</keyword>
<dbReference type="InterPro" id="IPR016132">
    <property type="entry name" value="Phyto_chromo_attachment"/>
</dbReference>
<evidence type="ECO:0000259" key="11">
    <source>
        <dbReference type="PROSITE" id="PS50046"/>
    </source>
</evidence>
<evidence type="ECO:0000256" key="1">
    <source>
        <dbReference type="ARBA" id="ARBA00000085"/>
    </source>
</evidence>
<dbReference type="InterPro" id="IPR013654">
    <property type="entry name" value="PAS_2"/>
</dbReference>
<dbReference type="CDD" id="cd00082">
    <property type="entry name" value="HisKA"/>
    <property type="match status" value="1"/>
</dbReference>
<feature type="domain" description="Histidine kinase" evidence="12">
    <location>
        <begin position="524"/>
        <end position="739"/>
    </location>
</feature>
<dbReference type="EMBL" id="CP040812">
    <property type="protein sequence ID" value="QCY68575.1"/>
    <property type="molecule type" value="Genomic_DNA"/>
</dbReference>
<dbReference type="PRINTS" id="PR01033">
    <property type="entry name" value="PHYTOCHROME"/>
</dbReference>
<dbReference type="InterPro" id="IPR013515">
    <property type="entry name" value="Phytochrome_cen-reg"/>
</dbReference>
<dbReference type="Pfam" id="PF01590">
    <property type="entry name" value="GAF"/>
    <property type="match status" value="1"/>
</dbReference>
<feature type="domain" description="Phytochrome chromophore attachment site" evidence="11">
    <location>
        <begin position="142"/>
        <end position="304"/>
    </location>
</feature>
<dbReference type="GO" id="GO:0009881">
    <property type="term" value="F:photoreceptor activity"/>
    <property type="evidence" value="ECO:0007669"/>
    <property type="project" value="UniProtKB-KW"/>
</dbReference>
<evidence type="ECO:0000256" key="3">
    <source>
        <dbReference type="ARBA" id="ARBA00012438"/>
    </source>
</evidence>
<dbReference type="InterPro" id="IPR050351">
    <property type="entry name" value="BphY/WalK/GraS-like"/>
</dbReference>
<dbReference type="Gene3D" id="3.30.450.40">
    <property type="match status" value="1"/>
</dbReference>
<dbReference type="GO" id="GO:0006355">
    <property type="term" value="P:regulation of DNA-templated transcription"/>
    <property type="evidence" value="ECO:0007669"/>
    <property type="project" value="InterPro"/>
</dbReference>
<dbReference type="SMART" id="SM00387">
    <property type="entry name" value="HATPase_c"/>
    <property type="match status" value="1"/>
</dbReference>
<dbReference type="GO" id="GO:0000155">
    <property type="term" value="F:phosphorelay sensor kinase activity"/>
    <property type="evidence" value="ECO:0007669"/>
    <property type="project" value="InterPro"/>
</dbReference>
<evidence type="ECO:0000259" key="12">
    <source>
        <dbReference type="PROSITE" id="PS50109"/>
    </source>
</evidence>
<dbReference type="InterPro" id="IPR029016">
    <property type="entry name" value="GAF-like_dom_sf"/>
</dbReference>
<dbReference type="InterPro" id="IPR043150">
    <property type="entry name" value="Phytochrome_PHY_sf"/>
</dbReference>
<gene>
    <name evidence="13" type="ORF">FHG64_03730</name>
</gene>
<dbReference type="Pfam" id="PF08446">
    <property type="entry name" value="PAS_2"/>
    <property type="match status" value="1"/>
</dbReference>
<dbReference type="KEGG" id="afla:FHG64_03730"/>
<evidence type="ECO:0000256" key="7">
    <source>
        <dbReference type="ARBA" id="ARBA00022679"/>
    </source>
</evidence>
<accession>A0A5B7X019</accession>
<dbReference type="InterPro" id="IPR036890">
    <property type="entry name" value="HATPase_C_sf"/>
</dbReference>
<dbReference type="InterPro" id="IPR003661">
    <property type="entry name" value="HisK_dim/P_dom"/>
</dbReference>
<evidence type="ECO:0000256" key="5">
    <source>
        <dbReference type="ARBA" id="ARBA00022553"/>
    </source>
</evidence>
<dbReference type="SUPFAM" id="SSF55781">
    <property type="entry name" value="GAF domain-like"/>
    <property type="match status" value="2"/>
</dbReference>
<keyword evidence="8" id="KW-0418">Kinase</keyword>
<keyword evidence="7" id="KW-0808">Transferase</keyword>
<comment type="catalytic activity">
    <reaction evidence="1">
        <text>ATP + protein L-histidine = ADP + protein N-phospho-L-histidine.</text>
        <dbReference type="EC" id="2.7.13.3"/>
    </reaction>
</comment>
<dbReference type="InterPro" id="IPR036097">
    <property type="entry name" value="HisK_dim/P_sf"/>
</dbReference>
<keyword evidence="6" id="KW-0716">Sensory transduction</keyword>
<evidence type="ECO:0000256" key="2">
    <source>
        <dbReference type="ARBA" id="ARBA00006402"/>
    </source>
</evidence>
<dbReference type="SMART" id="SM00388">
    <property type="entry name" value="HisKA"/>
    <property type="match status" value="1"/>
</dbReference>
<keyword evidence="14" id="KW-1185">Reference proteome</keyword>
<dbReference type="PROSITE" id="PS50109">
    <property type="entry name" value="HIS_KIN"/>
    <property type="match status" value="1"/>
</dbReference>
<organism evidence="13 14">
    <name type="scientific">Antarcticibacterium flavum</name>
    <dbReference type="NCBI Taxonomy" id="2058175"/>
    <lineage>
        <taxon>Bacteria</taxon>
        <taxon>Pseudomonadati</taxon>
        <taxon>Bacteroidota</taxon>
        <taxon>Flavobacteriia</taxon>
        <taxon>Flavobacteriales</taxon>
        <taxon>Flavobacteriaceae</taxon>
        <taxon>Antarcticibacterium</taxon>
    </lineage>
</organism>
<evidence type="ECO:0000313" key="14">
    <source>
        <dbReference type="Proteomes" id="UP000309016"/>
    </source>
</evidence>
<dbReference type="GO" id="GO:0009584">
    <property type="term" value="P:detection of visible light"/>
    <property type="evidence" value="ECO:0007669"/>
    <property type="project" value="InterPro"/>
</dbReference>